<dbReference type="STRING" id="1280954.HPO_01360"/>
<sequence>MQRPDIINTLASKMKYQSYLEIGVEAGVTFRQVEVASKVAVDPDFKTDTATLGGEAHSITSDAFFARDHRSFDCTFVDGLHTFEQSLRDFENAWARRTPRGIVIVDDCYPSDDLAALPDHAECVRRKIARGDADRNWMGDVYKTVIYIHDFTSHEIAFVEGSMGVVVVWPGHRATAPWLGTRSAIEACTLDQFRSLTLPVLPLDEITARICAM</sequence>
<evidence type="ECO:0000313" key="2">
    <source>
        <dbReference type="Proteomes" id="UP000027100"/>
    </source>
</evidence>
<gene>
    <name evidence="1" type="ORF">HPO_01360</name>
</gene>
<dbReference type="RefSeq" id="WP_051612148.1">
    <property type="nucleotide sequence ID" value="NZ_ARYM01000001.1"/>
</dbReference>
<dbReference type="eggNOG" id="COG1196">
    <property type="taxonomic scope" value="Bacteria"/>
</dbReference>
<dbReference type="Proteomes" id="UP000027100">
    <property type="component" value="Unassembled WGS sequence"/>
</dbReference>
<dbReference type="OrthoDB" id="799111at2"/>
<keyword evidence="2" id="KW-1185">Reference proteome</keyword>
<protein>
    <recommendedName>
        <fullName evidence="3">Class I SAM-dependent methyltransferase</fullName>
    </recommendedName>
</protein>
<dbReference type="EMBL" id="ARYM01000001">
    <property type="protein sequence ID" value="KDA00635.1"/>
    <property type="molecule type" value="Genomic_DNA"/>
</dbReference>
<name>A0A062VDM1_9PROT</name>
<evidence type="ECO:0000313" key="1">
    <source>
        <dbReference type="EMBL" id="KDA00635.1"/>
    </source>
</evidence>
<accession>A0A062VDM1</accession>
<evidence type="ECO:0008006" key="3">
    <source>
        <dbReference type="Google" id="ProtNLM"/>
    </source>
</evidence>
<dbReference type="SUPFAM" id="SSF53335">
    <property type="entry name" value="S-adenosyl-L-methionine-dependent methyltransferases"/>
    <property type="match status" value="1"/>
</dbReference>
<dbReference type="Pfam" id="PF13578">
    <property type="entry name" value="Methyltransf_24"/>
    <property type="match status" value="1"/>
</dbReference>
<proteinExistence type="predicted"/>
<dbReference type="PATRIC" id="fig|1280954.3.peg.279"/>
<reference evidence="1 2" key="1">
    <citation type="journal article" date="2014" name="Antonie Van Leeuwenhoek">
        <title>Hyphomonas beringensis sp. nov. and Hyphomonas chukchiensis sp. nov., isolated from surface seawater of the Bering Sea and Chukchi Sea.</title>
        <authorList>
            <person name="Li C."/>
            <person name="Lai Q."/>
            <person name="Li G."/>
            <person name="Dong C."/>
            <person name="Wang J."/>
            <person name="Liao Y."/>
            <person name="Shao Z."/>
        </authorList>
    </citation>
    <scope>NUCLEOTIDE SEQUENCE [LARGE SCALE GENOMIC DNA]</scope>
    <source>
        <strain evidence="1 2">PS728</strain>
    </source>
</reference>
<organism evidence="1 2">
    <name type="scientific">Hyphomonas polymorpha PS728</name>
    <dbReference type="NCBI Taxonomy" id="1280954"/>
    <lineage>
        <taxon>Bacteria</taxon>
        <taxon>Pseudomonadati</taxon>
        <taxon>Pseudomonadota</taxon>
        <taxon>Alphaproteobacteria</taxon>
        <taxon>Hyphomonadales</taxon>
        <taxon>Hyphomonadaceae</taxon>
        <taxon>Hyphomonas</taxon>
    </lineage>
</organism>
<dbReference type="Gene3D" id="3.40.50.150">
    <property type="entry name" value="Vaccinia Virus protein VP39"/>
    <property type="match status" value="1"/>
</dbReference>
<dbReference type="AlphaFoldDB" id="A0A062VDM1"/>
<dbReference type="InterPro" id="IPR029063">
    <property type="entry name" value="SAM-dependent_MTases_sf"/>
</dbReference>
<comment type="caution">
    <text evidence="1">The sequence shown here is derived from an EMBL/GenBank/DDBJ whole genome shotgun (WGS) entry which is preliminary data.</text>
</comment>